<gene>
    <name evidence="2" type="ORF">LNL84_11100</name>
</gene>
<reference evidence="2" key="1">
    <citation type="submission" date="2021-11" db="EMBL/GenBank/DDBJ databases">
        <title>Vibrio ZSDE26 sp. nov. and Vibrio ZSDZ34 sp. nov., isolated from coastal seawater in Qingdao.</title>
        <authorList>
            <person name="Zhang P."/>
        </authorList>
    </citation>
    <scope>NUCLEOTIDE SEQUENCE</scope>
    <source>
        <strain evidence="2">ZSDZ34</strain>
    </source>
</reference>
<proteinExistence type="predicted"/>
<organism evidence="2 3">
    <name type="scientific">Vibrio gelatinilyticus</name>
    <dbReference type="NCBI Taxonomy" id="2893468"/>
    <lineage>
        <taxon>Bacteria</taxon>
        <taxon>Pseudomonadati</taxon>
        <taxon>Pseudomonadota</taxon>
        <taxon>Gammaproteobacteria</taxon>
        <taxon>Vibrionales</taxon>
        <taxon>Vibrionaceae</taxon>
        <taxon>Vibrio</taxon>
    </lineage>
</organism>
<dbReference type="EMBL" id="JAJNNZ010000007">
    <property type="protein sequence ID" value="MCJ2377376.1"/>
    <property type="molecule type" value="Genomic_DNA"/>
</dbReference>
<sequence>MTIANAELVSFKTESLGVAELRQFPRMPMKRAKGQLKKQALLANYTVVTILDVSRSGVGVLAAKRFVLGERVKLKIGYKVIIGTVVYSFQLLGKRECRMGIEFESMLTMSDMLSMGASGKYAFS</sequence>
<evidence type="ECO:0000259" key="1">
    <source>
        <dbReference type="Pfam" id="PF07238"/>
    </source>
</evidence>
<evidence type="ECO:0000313" key="3">
    <source>
        <dbReference type="Proteomes" id="UP001139488"/>
    </source>
</evidence>
<dbReference type="AlphaFoldDB" id="A0A9X1WC99"/>
<protein>
    <submittedName>
        <fullName evidence="2">PilZ domain-containing protein</fullName>
    </submittedName>
</protein>
<dbReference type="GO" id="GO:0035438">
    <property type="term" value="F:cyclic-di-GMP binding"/>
    <property type="evidence" value="ECO:0007669"/>
    <property type="project" value="InterPro"/>
</dbReference>
<dbReference type="SUPFAM" id="SSF141371">
    <property type="entry name" value="PilZ domain-like"/>
    <property type="match status" value="1"/>
</dbReference>
<comment type="caution">
    <text evidence="2">The sequence shown here is derived from an EMBL/GenBank/DDBJ whole genome shotgun (WGS) entry which is preliminary data.</text>
</comment>
<name>A0A9X1WC99_9VIBR</name>
<keyword evidence="3" id="KW-1185">Reference proteome</keyword>
<accession>A0A9X1WC99</accession>
<dbReference type="Proteomes" id="UP001139488">
    <property type="component" value="Unassembled WGS sequence"/>
</dbReference>
<feature type="domain" description="PilZ" evidence="1">
    <location>
        <begin position="21"/>
        <end position="108"/>
    </location>
</feature>
<dbReference type="InterPro" id="IPR009875">
    <property type="entry name" value="PilZ_domain"/>
</dbReference>
<evidence type="ECO:0000313" key="2">
    <source>
        <dbReference type="EMBL" id="MCJ2377376.1"/>
    </source>
</evidence>
<dbReference type="RefSeq" id="WP_244357312.1">
    <property type="nucleotide sequence ID" value="NZ_JAJNNZ010000007.1"/>
</dbReference>
<dbReference type="Pfam" id="PF07238">
    <property type="entry name" value="PilZ"/>
    <property type="match status" value="1"/>
</dbReference>